<dbReference type="PANTHER" id="PTHR13393:SF0">
    <property type="entry name" value="RNA N6-ADENOSINE-METHYLTRANSFERASE METTL16"/>
    <property type="match status" value="1"/>
</dbReference>
<dbReference type="Gene3D" id="3.40.50.150">
    <property type="entry name" value="Vaccinia Virus protein VP39"/>
    <property type="match status" value="1"/>
</dbReference>
<dbReference type="InterPro" id="IPR010286">
    <property type="entry name" value="METTL16/RlmF"/>
</dbReference>
<keyword evidence="2" id="KW-0808">Transferase</keyword>
<proteinExistence type="predicted"/>
<protein>
    <submittedName>
        <fullName evidence="3">tRNA (Adenine(22)-N(1))-methyltransferase TrmK</fullName>
    </submittedName>
</protein>
<dbReference type="EMBL" id="CP084167">
    <property type="protein sequence ID" value="UJG44387.1"/>
    <property type="molecule type" value="Genomic_DNA"/>
</dbReference>
<dbReference type="CDD" id="cd02440">
    <property type="entry name" value="AdoMet_MTases"/>
    <property type="match status" value="1"/>
</dbReference>
<evidence type="ECO:0000256" key="1">
    <source>
        <dbReference type="ARBA" id="ARBA00022603"/>
    </source>
</evidence>
<sequence length="266" mass="30222">MKEKPILTIDAKYLGMKFDELIRNYPYLSKFLISSRPPKFDLGEPLTLSELNKCLFKELSELDIEVPFNHLIPAYSLRAANAQAINELVKSDEPIIEIGTGASGAIALILAKKYGKRIIATEINAESYESAKKNIQQNKLEKKITLFKSNGEIIKGIIPKGNYAALVSYPPIYPSDLTKLKKRRGWKGVKTELIAGKNELDFAIQLVNESLNSKDVEIDFVTVQVMNKVQLFKLLNLFSDRKECYFIEIIAGTRKRYILVVDNRYK</sequence>
<dbReference type="PANTHER" id="PTHR13393">
    <property type="entry name" value="SAM-DEPENDENT METHYLTRANSFERASE"/>
    <property type="match status" value="1"/>
</dbReference>
<reference evidence="3" key="1">
    <citation type="journal article" date="2022" name="Nat. Microbiol.">
        <title>Unique mobile elements and scalable gene flow at the prokaryote-eukaryote boundary revealed by circularized Asgard archaea genomes.</title>
        <authorList>
            <person name="Wu F."/>
            <person name="Speth D.R."/>
            <person name="Philosof A."/>
            <person name="Cremiere A."/>
            <person name="Narayanan A."/>
            <person name="Barco R.A."/>
            <person name="Connon S.A."/>
            <person name="Amend J.P."/>
            <person name="Antoshechkin I.A."/>
            <person name="Orphan V.J."/>
        </authorList>
    </citation>
    <scope>NUCLEOTIDE SEQUENCE</scope>
    <source>
        <strain evidence="3">PR6</strain>
    </source>
</reference>
<evidence type="ECO:0000313" key="3">
    <source>
        <dbReference type="EMBL" id="UJG44387.1"/>
    </source>
</evidence>
<dbReference type="InterPro" id="IPR029063">
    <property type="entry name" value="SAM-dependent_MTases_sf"/>
</dbReference>
<dbReference type="SUPFAM" id="SSF53335">
    <property type="entry name" value="S-adenosyl-L-methionine-dependent methyltransferases"/>
    <property type="match status" value="1"/>
</dbReference>
<dbReference type="AlphaFoldDB" id="A0A9Y1BSY4"/>
<organism evidence="3">
    <name type="scientific">Candidatus Heimdallarchaeum endolithica</name>
    <dbReference type="NCBI Taxonomy" id="2876572"/>
    <lineage>
        <taxon>Archaea</taxon>
        <taxon>Promethearchaeati</taxon>
        <taxon>Candidatus Heimdallarchaeota</taxon>
        <taxon>Candidatus Heimdallarchaeia (ex Rinke et al. 2021) (nom. nud.)</taxon>
        <taxon>Candidatus Heimdallarchaeales</taxon>
        <taxon>Candidatus Heimdallarchaeaceae</taxon>
        <taxon>Candidatus Heimdallarchaeum</taxon>
    </lineage>
</organism>
<dbReference type="GO" id="GO:0052907">
    <property type="term" value="F:23S rRNA (adenine(1618)-N(6))-methyltransferase activity"/>
    <property type="evidence" value="ECO:0007669"/>
    <property type="project" value="TreeGrafter"/>
</dbReference>
<name>A0A9Y1BSY4_9ARCH</name>
<dbReference type="GO" id="GO:0070475">
    <property type="term" value="P:rRNA base methylation"/>
    <property type="evidence" value="ECO:0007669"/>
    <property type="project" value="TreeGrafter"/>
</dbReference>
<gene>
    <name evidence="3" type="ORF">K9W46_04205</name>
</gene>
<dbReference type="Proteomes" id="UP001200513">
    <property type="component" value="Chromosome"/>
</dbReference>
<dbReference type="Pfam" id="PF05971">
    <property type="entry name" value="Methyltransf_10"/>
    <property type="match status" value="1"/>
</dbReference>
<accession>A0A9Y1BSY4</accession>
<evidence type="ECO:0000256" key="2">
    <source>
        <dbReference type="ARBA" id="ARBA00022679"/>
    </source>
</evidence>
<keyword evidence="1" id="KW-0489">Methyltransferase</keyword>